<proteinExistence type="predicted"/>
<feature type="region of interest" description="Disordered" evidence="1">
    <location>
        <begin position="170"/>
        <end position="191"/>
    </location>
</feature>
<dbReference type="EMBL" id="PZPL01000001">
    <property type="protein sequence ID" value="PTL72019.1"/>
    <property type="molecule type" value="Genomic_DNA"/>
</dbReference>
<keyword evidence="2" id="KW-0732">Signal</keyword>
<protein>
    <recommendedName>
        <fullName evidence="5">LysM domain-containing protein</fullName>
    </recommendedName>
</protein>
<evidence type="ECO:0000313" key="3">
    <source>
        <dbReference type="EMBL" id="PTL72019.1"/>
    </source>
</evidence>
<evidence type="ECO:0000256" key="2">
    <source>
        <dbReference type="SAM" id="SignalP"/>
    </source>
</evidence>
<accession>A0A2T4UR57</accession>
<feature type="chain" id="PRO_5039246664" description="LysM domain-containing protein" evidence="2">
    <location>
        <begin position="22"/>
        <end position="191"/>
    </location>
</feature>
<gene>
    <name evidence="3" type="ORF">C1I63_03655</name>
</gene>
<dbReference type="PROSITE" id="PS51257">
    <property type="entry name" value="PROKAR_LIPOPROTEIN"/>
    <property type="match status" value="1"/>
</dbReference>
<reference evidence="3 4" key="1">
    <citation type="submission" date="2018-03" db="EMBL/GenBank/DDBJ databases">
        <title>Bacteriophage NCPPB3778 and a type I-E CRISPR drive the evolution of the US Biological Select Agent, Rathayibacter toxicus.</title>
        <authorList>
            <person name="Davis E.W.II."/>
            <person name="Tabima J.F."/>
            <person name="Weisberg A.J."/>
            <person name="Dantas Lopes L."/>
            <person name="Wiseman M.S."/>
            <person name="Wiseman M.S."/>
            <person name="Pupko T."/>
            <person name="Belcher M.S."/>
            <person name="Sechler A.J."/>
            <person name="Tancos M.A."/>
            <person name="Schroeder B.K."/>
            <person name="Murray T.D."/>
            <person name="Luster D.G."/>
            <person name="Schneider W.L."/>
            <person name="Rogers E."/>
            <person name="Andreote F.D."/>
            <person name="Grunwald N.J."/>
            <person name="Putnam M.L."/>
            <person name="Chang J.H."/>
        </authorList>
    </citation>
    <scope>NUCLEOTIDE SEQUENCE [LARGE SCALE GENOMIC DNA]</scope>
    <source>
        <strain evidence="3 4">DSM 15933</strain>
    </source>
</reference>
<comment type="caution">
    <text evidence="3">The sequence shown here is derived from an EMBL/GenBank/DDBJ whole genome shotgun (WGS) entry which is preliminary data.</text>
</comment>
<keyword evidence="4" id="KW-1185">Reference proteome</keyword>
<sequence length="191" mass="18904">MARQTTTQRILIALSSTLLLAGCTSPAPSPSAPAETPAATTEPAAAPRPVPSEVLAPVPLAGASGSTPSTGSCASVAAAPSGSIGDVDLESVRDSGPTTGATGTVTTATDGSPASYLVAGGDISAEIAERFCVSPEFLDALNSVRRDGVGIDSLYAGDTLNLSPSTVLSVGDQNGRVLDNDAPDPLPEQED</sequence>
<name>A0A2T4UR57_9MICO</name>
<feature type="compositionally biased region" description="Low complexity" evidence="1">
    <location>
        <begin position="25"/>
        <end position="47"/>
    </location>
</feature>
<evidence type="ECO:0000313" key="4">
    <source>
        <dbReference type="Proteomes" id="UP000241085"/>
    </source>
</evidence>
<feature type="signal peptide" evidence="2">
    <location>
        <begin position="1"/>
        <end position="21"/>
    </location>
</feature>
<feature type="compositionally biased region" description="Low complexity" evidence="1">
    <location>
        <begin position="61"/>
        <end position="75"/>
    </location>
</feature>
<evidence type="ECO:0008006" key="5">
    <source>
        <dbReference type="Google" id="ProtNLM"/>
    </source>
</evidence>
<organism evidence="3 4">
    <name type="scientific">Rathayibacter caricis DSM 15933</name>
    <dbReference type="NCBI Taxonomy" id="1328867"/>
    <lineage>
        <taxon>Bacteria</taxon>
        <taxon>Bacillati</taxon>
        <taxon>Actinomycetota</taxon>
        <taxon>Actinomycetes</taxon>
        <taxon>Micrococcales</taxon>
        <taxon>Microbacteriaceae</taxon>
        <taxon>Rathayibacter</taxon>
    </lineage>
</organism>
<dbReference type="Proteomes" id="UP000241085">
    <property type="component" value="Unassembled WGS sequence"/>
</dbReference>
<evidence type="ECO:0000256" key="1">
    <source>
        <dbReference type="SAM" id="MobiDB-lite"/>
    </source>
</evidence>
<dbReference type="AlphaFoldDB" id="A0A2T4UR57"/>
<feature type="region of interest" description="Disordered" evidence="1">
    <location>
        <begin position="25"/>
        <end position="77"/>
    </location>
</feature>
<dbReference type="RefSeq" id="WP_107573810.1">
    <property type="nucleotide sequence ID" value="NZ_PZPL01000001.1"/>
</dbReference>